<dbReference type="EMBL" id="BONW01000050">
    <property type="protein sequence ID" value="GIG93001.1"/>
    <property type="molecule type" value="Genomic_DNA"/>
</dbReference>
<dbReference type="Pfam" id="PF02371">
    <property type="entry name" value="Transposase_20"/>
    <property type="match status" value="1"/>
</dbReference>
<gene>
    <name evidence="2" type="ORF">Pen02_79370</name>
</gene>
<dbReference type="PANTHER" id="PTHR33055:SF3">
    <property type="entry name" value="PUTATIVE TRANSPOSASE FOR IS117-RELATED"/>
    <property type="match status" value="1"/>
</dbReference>
<keyword evidence="3" id="KW-1185">Reference proteome</keyword>
<accession>A0ABQ4EFE5</accession>
<dbReference type="InterPro" id="IPR047650">
    <property type="entry name" value="Transpos_IS110"/>
</dbReference>
<evidence type="ECO:0000313" key="3">
    <source>
        <dbReference type="Proteomes" id="UP000646749"/>
    </source>
</evidence>
<name>A0ABQ4EFE5_9ACTN</name>
<dbReference type="Proteomes" id="UP000646749">
    <property type="component" value="Unassembled WGS sequence"/>
</dbReference>
<evidence type="ECO:0000259" key="1">
    <source>
        <dbReference type="Pfam" id="PF02371"/>
    </source>
</evidence>
<dbReference type="InterPro" id="IPR003346">
    <property type="entry name" value="Transposase_20"/>
</dbReference>
<proteinExistence type="predicted"/>
<organism evidence="2 3">
    <name type="scientific">Plantactinospora endophytica</name>
    <dbReference type="NCBI Taxonomy" id="673535"/>
    <lineage>
        <taxon>Bacteria</taxon>
        <taxon>Bacillati</taxon>
        <taxon>Actinomycetota</taxon>
        <taxon>Actinomycetes</taxon>
        <taxon>Micromonosporales</taxon>
        <taxon>Micromonosporaceae</taxon>
        <taxon>Plantactinospora</taxon>
    </lineage>
</organism>
<protein>
    <recommendedName>
        <fullName evidence="1">Transposase IS116/IS110/IS902 C-terminal domain-containing protein</fullName>
    </recommendedName>
</protein>
<comment type="caution">
    <text evidence="2">The sequence shown here is derived from an EMBL/GenBank/DDBJ whole genome shotgun (WGS) entry which is preliminary data.</text>
</comment>
<feature type="domain" description="Transposase IS116/IS110/IS902 C-terminal" evidence="1">
    <location>
        <begin position="9"/>
        <end position="68"/>
    </location>
</feature>
<reference evidence="2 3" key="1">
    <citation type="submission" date="2021-01" db="EMBL/GenBank/DDBJ databases">
        <title>Whole genome shotgun sequence of Plantactinospora endophytica NBRC 110450.</title>
        <authorList>
            <person name="Komaki H."/>
            <person name="Tamura T."/>
        </authorList>
    </citation>
    <scope>NUCLEOTIDE SEQUENCE [LARGE SCALE GENOMIC DNA]</scope>
    <source>
        <strain evidence="2 3">NBRC 110450</strain>
    </source>
</reference>
<dbReference type="PANTHER" id="PTHR33055">
    <property type="entry name" value="TRANSPOSASE FOR INSERTION SEQUENCE ELEMENT IS1111A"/>
    <property type="match status" value="1"/>
</dbReference>
<sequence length="70" mass="7291">MEQHPLAGVLTSMPGVGARTAVALLLTLGDGIAFRSSAHLAAYAGLAPVTRQSGRTIRGERPPQRGNRGR</sequence>
<evidence type="ECO:0000313" key="2">
    <source>
        <dbReference type="EMBL" id="GIG93001.1"/>
    </source>
</evidence>